<dbReference type="PANTHER" id="PTHR30518">
    <property type="entry name" value="ENDOLYTIC MUREIN TRANSGLYCOSYLASE"/>
    <property type="match status" value="1"/>
</dbReference>
<comment type="similarity">
    <text evidence="7">Belongs to the transglycosylase MltG family.</text>
</comment>
<comment type="function">
    <text evidence="7">Functions as a peptidoglycan terminase that cleaves nascent peptidoglycan strands endolytically to terminate their elongation.</text>
</comment>
<keyword evidence="3 7" id="KW-1133">Transmembrane helix</keyword>
<dbReference type="Gene3D" id="3.30.1490.480">
    <property type="entry name" value="Endolytic murein transglycosylase"/>
    <property type="match status" value="1"/>
</dbReference>
<proteinExistence type="inferred from homology"/>
<evidence type="ECO:0000313" key="9">
    <source>
        <dbReference type="Proteomes" id="UP001649381"/>
    </source>
</evidence>
<dbReference type="NCBIfam" id="TIGR00247">
    <property type="entry name" value="endolytic transglycosylase MltG"/>
    <property type="match status" value="1"/>
</dbReference>
<accession>A0ABS9H315</accession>
<keyword evidence="6 7" id="KW-0961">Cell wall biogenesis/degradation</keyword>
<evidence type="ECO:0000256" key="3">
    <source>
        <dbReference type="ARBA" id="ARBA00022989"/>
    </source>
</evidence>
<evidence type="ECO:0000256" key="1">
    <source>
        <dbReference type="ARBA" id="ARBA00022475"/>
    </source>
</evidence>
<organism evidence="8 9">
    <name type="scientific">Pseudalkalibacillus berkeleyi</name>
    <dbReference type="NCBI Taxonomy" id="1069813"/>
    <lineage>
        <taxon>Bacteria</taxon>
        <taxon>Bacillati</taxon>
        <taxon>Bacillota</taxon>
        <taxon>Bacilli</taxon>
        <taxon>Bacillales</taxon>
        <taxon>Fictibacillaceae</taxon>
        <taxon>Pseudalkalibacillus</taxon>
    </lineage>
</organism>
<dbReference type="EC" id="4.2.2.29" evidence="7"/>
<protein>
    <recommendedName>
        <fullName evidence="7">Endolytic murein transglycosylase</fullName>
        <ecNumber evidence="7">4.2.2.29</ecNumber>
    </recommendedName>
    <alternativeName>
        <fullName evidence="7">Peptidoglycan lytic transglycosylase</fullName>
    </alternativeName>
    <alternativeName>
        <fullName evidence="7">Peptidoglycan polymerization terminase</fullName>
    </alternativeName>
</protein>
<feature type="transmembrane region" description="Helical" evidence="7">
    <location>
        <begin position="24"/>
        <end position="47"/>
    </location>
</feature>
<keyword evidence="1 7" id="KW-1003">Cell membrane</keyword>
<evidence type="ECO:0000256" key="6">
    <source>
        <dbReference type="ARBA" id="ARBA00023316"/>
    </source>
</evidence>
<comment type="catalytic activity">
    <reaction evidence="7">
        <text>a peptidoglycan chain = a peptidoglycan chain with N-acetyl-1,6-anhydromuramyl-[peptide] at the reducing end + a peptidoglycan chain with N-acetylglucosamine at the non-reducing end.</text>
        <dbReference type="EC" id="4.2.2.29"/>
    </reaction>
</comment>
<evidence type="ECO:0000256" key="2">
    <source>
        <dbReference type="ARBA" id="ARBA00022692"/>
    </source>
</evidence>
<gene>
    <name evidence="7 8" type="primary">mltG</name>
    <name evidence="8" type="ORF">L2716_09920</name>
</gene>
<reference evidence="8 9" key="1">
    <citation type="submission" date="2022-01" db="EMBL/GenBank/DDBJ databases">
        <title>Alkalihalobacillus sp. EGI L200015, a novel bacterium isolated from a salt lake sediment.</title>
        <authorList>
            <person name="Gao L."/>
            <person name="Fang B.-Z."/>
            <person name="Li W.-J."/>
        </authorList>
    </citation>
    <scope>NUCLEOTIDE SEQUENCE [LARGE SCALE GENOMIC DNA]</scope>
    <source>
        <strain evidence="8 9">KCTC 12718</strain>
    </source>
</reference>
<keyword evidence="2 7" id="KW-0812">Transmembrane</keyword>
<dbReference type="RefSeq" id="WP_236334136.1">
    <property type="nucleotide sequence ID" value="NZ_JAKIJS010000001.1"/>
</dbReference>
<comment type="caution">
    <text evidence="8">The sequence shown here is derived from an EMBL/GenBank/DDBJ whole genome shotgun (WGS) entry which is preliminary data.</text>
</comment>
<keyword evidence="4 7" id="KW-0472">Membrane</keyword>
<keyword evidence="5 7" id="KW-0456">Lyase</keyword>
<dbReference type="HAMAP" id="MF_02065">
    <property type="entry name" value="MltG"/>
    <property type="match status" value="1"/>
</dbReference>
<dbReference type="InterPro" id="IPR003770">
    <property type="entry name" value="MLTG-like"/>
</dbReference>
<keyword evidence="9" id="KW-1185">Reference proteome</keyword>
<name>A0ABS9H315_9BACL</name>
<comment type="subcellular location">
    <subcellularLocation>
        <location evidence="7">Cell membrane</location>
        <topology evidence="7">Single-pass membrane protein</topology>
    </subcellularLocation>
</comment>
<dbReference type="PANTHER" id="PTHR30518:SF2">
    <property type="entry name" value="ENDOLYTIC MUREIN TRANSGLYCOSYLASE"/>
    <property type="match status" value="1"/>
</dbReference>
<sequence length="379" mass="43073">MLQPNLDQETILRRNHEAKVVRRVVLLVLAILIFSIIGLGIGGYVYIKGALEPVDASSKKPIEVEIPIGTSTSEIANKLEEKGVIKSALVFKYYVKYKNDNDFQAGNYELTKAMEMKDIILSLKDGKVYKEPEMTVRIAEGLRIPQVASKIAEQTEYTEDEVLKKMQDKKYIQSLVEKYPVLGDEILDEKVIWPLEGYLFPATYEFFKKDPSLESIIESMVSKMSTVVTKYQANIEASGYTTHEILTLASIIEEEAKEKEDRFKVSGVFHNRLNKPMRLQSDVTVTYAQQQSKITVTYKDTETNSPYNTYVQKGLPIGPISSPGDSAINAAVNPEPNPNYYFFARPNGEVLYAKTLDEHNVIKEKYIQEWRDLANKDKD</sequence>
<evidence type="ECO:0000313" key="8">
    <source>
        <dbReference type="EMBL" id="MCF6138040.1"/>
    </source>
</evidence>
<evidence type="ECO:0000256" key="5">
    <source>
        <dbReference type="ARBA" id="ARBA00023239"/>
    </source>
</evidence>
<evidence type="ECO:0000256" key="7">
    <source>
        <dbReference type="HAMAP-Rule" id="MF_02065"/>
    </source>
</evidence>
<dbReference type="Proteomes" id="UP001649381">
    <property type="component" value="Unassembled WGS sequence"/>
</dbReference>
<dbReference type="EMBL" id="JAKIJS010000001">
    <property type="protein sequence ID" value="MCF6138040.1"/>
    <property type="molecule type" value="Genomic_DNA"/>
</dbReference>
<feature type="site" description="Important for catalytic activity" evidence="7">
    <location>
        <position position="255"/>
    </location>
</feature>
<dbReference type="CDD" id="cd08010">
    <property type="entry name" value="MltG_like"/>
    <property type="match status" value="1"/>
</dbReference>
<dbReference type="Pfam" id="PF02618">
    <property type="entry name" value="YceG"/>
    <property type="match status" value="1"/>
</dbReference>
<evidence type="ECO:0000256" key="4">
    <source>
        <dbReference type="ARBA" id="ARBA00023136"/>
    </source>
</evidence>